<comment type="similarity">
    <text evidence="2">Belongs to the SAP30 family.</text>
</comment>
<keyword evidence="3" id="KW-0678">Repressor</keyword>
<evidence type="ECO:0000256" key="7">
    <source>
        <dbReference type="SAM" id="MobiDB-lite"/>
    </source>
</evidence>
<accession>A0AA36GV09</accession>
<evidence type="ECO:0000256" key="3">
    <source>
        <dbReference type="ARBA" id="ARBA00022491"/>
    </source>
</evidence>
<feature type="region of interest" description="Disordered" evidence="7">
    <location>
        <begin position="144"/>
        <end position="226"/>
    </location>
</feature>
<dbReference type="Gene3D" id="6.10.160.20">
    <property type="match status" value="1"/>
</dbReference>
<keyword evidence="4" id="KW-0805">Transcription regulation</keyword>
<dbReference type="GO" id="GO:0003712">
    <property type="term" value="F:transcription coregulator activity"/>
    <property type="evidence" value="ECO:0007669"/>
    <property type="project" value="TreeGrafter"/>
</dbReference>
<dbReference type="GO" id="GO:0000118">
    <property type="term" value="C:histone deacetylase complex"/>
    <property type="evidence" value="ECO:0007669"/>
    <property type="project" value="TreeGrafter"/>
</dbReference>
<gene>
    <name evidence="9" type="ORF">CYNAS_LOCUS10663</name>
</gene>
<dbReference type="Gene3D" id="3.40.1800.30">
    <property type="match status" value="1"/>
</dbReference>
<dbReference type="Proteomes" id="UP001176961">
    <property type="component" value="Unassembled WGS sequence"/>
</dbReference>
<proteinExistence type="inferred from homology"/>
<keyword evidence="10" id="KW-1185">Reference proteome</keyword>
<dbReference type="PANTHER" id="PTHR13286">
    <property type="entry name" value="SAP30"/>
    <property type="match status" value="1"/>
</dbReference>
<evidence type="ECO:0000256" key="2">
    <source>
        <dbReference type="ARBA" id="ARBA00006283"/>
    </source>
</evidence>
<protein>
    <recommendedName>
        <fullName evidence="8">Histone deacetylase complex subunit SAP30 Sin3 binding domain-containing protein</fullName>
    </recommendedName>
</protein>
<name>A0AA36GV09_CYLNA</name>
<dbReference type="InterPro" id="IPR024145">
    <property type="entry name" value="His_deAcase_SAP30/SAP30L"/>
</dbReference>
<sequence length="290" mass="33651">MSMEEFLEFRKQLAASVLRLKQDVRRYPVFNSDFSRRRAPEVEGNETQRTELWLGKKLESAEITSSERCCIAMRFGPSWLRCNRKRSRKVLNAELEKIALLKRLNIAISNEDPHMGICLFHWRMIKYKRPGVTLTNDQLRAWEATESRSEDSNEDSSDVVLAESTSSSDHEDSEDDATIEQSRQSTSQKSKLNWREMDLKQKKTKPTDEAGEEGDEHRDSEEDEKSGLWTLSAASLRRYRKFFMIPTKASASKHAMLEGVENHFERLPVRASDAIVHFIYVAKNRMNTIE</sequence>
<feature type="domain" description="Histone deacetylase complex subunit SAP30 Sin3 binding" evidence="8">
    <location>
        <begin position="231"/>
        <end position="283"/>
    </location>
</feature>
<evidence type="ECO:0000256" key="5">
    <source>
        <dbReference type="ARBA" id="ARBA00023163"/>
    </source>
</evidence>
<reference evidence="9" key="1">
    <citation type="submission" date="2023-07" db="EMBL/GenBank/DDBJ databases">
        <authorList>
            <consortium name="CYATHOMIX"/>
        </authorList>
    </citation>
    <scope>NUCLEOTIDE SEQUENCE</scope>
    <source>
        <strain evidence="9">N/A</strain>
    </source>
</reference>
<evidence type="ECO:0000259" key="8">
    <source>
        <dbReference type="Pfam" id="PF13867"/>
    </source>
</evidence>
<keyword evidence="6" id="KW-0539">Nucleus</keyword>
<dbReference type="PANTHER" id="PTHR13286:SF6">
    <property type="entry name" value="HISTONE DEACETYLASE COMPLEX SUBUNIT SAP30L-RELATED"/>
    <property type="match status" value="1"/>
</dbReference>
<dbReference type="GO" id="GO:0006355">
    <property type="term" value="P:regulation of DNA-templated transcription"/>
    <property type="evidence" value="ECO:0007669"/>
    <property type="project" value="TreeGrafter"/>
</dbReference>
<comment type="caution">
    <text evidence="9">The sequence shown here is derived from an EMBL/GenBank/DDBJ whole genome shotgun (WGS) entry which is preliminary data.</text>
</comment>
<dbReference type="EMBL" id="CATQJL010000223">
    <property type="protein sequence ID" value="CAJ0598680.1"/>
    <property type="molecule type" value="Genomic_DNA"/>
</dbReference>
<dbReference type="InterPro" id="IPR025718">
    <property type="entry name" value="SAP30_Sin3-bd"/>
</dbReference>
<feature type="compositionally biased region" description="Polar residues" evidence="7">
    <location>
        <begin position="179"/>
        <end position="191"/>
    </location>
</feature>
<organism evidence="9 10">
    <name type="scientific">Cylicocyclus nassatus</name>
    <name type="common">Nematode worm</name>
    <dbReference type="NCBI Taxonomy" id="53992"/>
    <lineage>
        <taxon>Eukaryota</taxon>
        <taxon>Metazoa</taxon>
        <taxon>Ecdysozoa</taxon>
        <taxon>Nematoda</taxon>
        <taxon>Chromadorea</taxon>
        <taxon>Rhabditida</taxon>
        <taxon>Rhabditina</taxon>
        <taxon>Rhabditomorpha</taxon>
        <taxon>Strongyloidea</taxon>
        <taxon>Strongylidae</taxon>
        <taxon>Cylicocyclus</taxon>
    </lineage>
</organism>
<dbReference type="InterPro" id="IPR038291">
    <property type="entry name" value="SAP30_C_sf"/>
</dbReference>
<evidence type="ECO:0000313" key="9">
    <source>
        <dbReference type="EMBL" id="CAJ0598680.1"/>
    </source>
</evidence>
<feature type="compositionally biased region" description="Basic and acidic residues" evidence="7">
    <location>
        <begin position="193"/>
        <end position="208"/>
    </location>
</feature>
<evidence type="ECO:0000313" key="10">
    <source>
        <dbReference type="Proteomes" id="UP001176961"/>
    </source>
</evidence>
<dbReference type="Pfam" id="PF13867">
    <property type="entry name" value="SAP30_Sin3_bdg"/>
    <property type="match status" value="1"/>
</dbReference>
<evidence type="ECO:0000256" key="4">
    <source>
        <dbReference type="ARBA" id="ARBA00023015"/>
    </source>
</evidence>
<evidence type="ECO:0000256" key="6">
    <source>
        <dbReference type="ARBA" id="ARBA00023242"/>
    </source>
</evidence>
<evidence type="ECO:0000256" key="1">
    <source>
        <dbReference type="ARBA" id="ARBA00004123"/>
    </source>
</evidence>
<keyword evidence="5" id="KW-0804">Transcription</keyword>
<dbReference type="AlphaFoldDB" id="A0AA36GV09"/>
<comment type="subcellular location">
    <subcellularLocation>
        <location evidence="1">Nucleus</location>
    </subcellularLocation>
</comment>